<dbReference type="AlphaFoldDB" id="A0A9P5ASK9"/>
<accession>A0A9P5ASK9</accession>
<reference evidence="1" key="2">
    <citation type="submission" date="2020-02" db="EMBL/GenBank/DDBJ databases">
        <title>Identification and distribution of gene clusters putatively required for synthesis of sphingolipid metabolism inhibitors in phylogenetically diverse species of the filamentous fungus Fusarium.</title>
        <authorList>
            <person name="Kim H.-S."/>
            <person name="Busman M."/>
            <person name="Brown D.W."/>
            <person name="Divon H."/>
            <person name="Uhlig S."/>
            <person name="Proctor R.H."/>
        </authorList>
    </citation>
    <scope>NUCLEOTIDE SEQUENCE</scope>
    <source>
        <strain evidence="1">NRRL 25174</strain>
    </source>
</reference>
<reference evidence="1" key="1">
    <citation type="journal article" date="2017" name="Mycologia">
        <title>Fusarium algeriense, sp. nov., a novel toxigenic crown rot pathogen of durum wheat from Algeria is nested in the Fusarium burgessii species complex.</title>
        <authorList>
            <person name="Laraba I."/>
            <person name="Keddad A."/>
            <person name="Boureghda H."/>
            <person name="Abdallah N."/>
            <person name="Vaughan M.M."/>
            <person name="Proctor R.H."/>
            <person name="Busman M."/>
            <person name="O'Donnell K."/>
        </authorList>
    </citation>
    <scope>NUCLEOTIDE SEQUENCE</scope>
    <source>
        <strain evidence="1">NRRL 25174</strain>
    </source>
</reference>
<proteinExistence type="predicted"/>
<gene>
    <name evidence="1" type="ORF">FBEOM_1847</name>
</gene>
<sequence>MDGISILESIRHLVVYSDQAYLNDDGTEFIETFHDSLEGPVDHRFLRIITPVWRDTDPDAVSIITSNTHVHLGIRHGHTIVIAFRGTDFPMTLSNLLNPTRWRGLFSNFYTDICYSLTGLIWADKGDHPLGGPDLSEALVHEGFLLAFNSLLQPTTGC</sequence>
<dbReference type="EMBL" id="PVQB02000061">
    <property type="protein sequence ID" value="KAF4344195.1"/>
    <property type="molecule type" value="Genomic_DNA"/>
</dbReference>
<evidence type="ECO:0000313" key="2">
    <source>
        <dbReference type="Proteomes" id="UP000730481"/>
    </source>
</evidence>
<name>A0A9P5ASK9_9HYPO</name>
<organism evidence="1 2">
    <name type="scientific">Fusarium beomiforme</name>
    <dbReference type="NCBI Taxonomy" id="44412"/>
    <lineage>
        <taxon>Eukaryota</taxon>
        <taxon>Fungi</taxon>
        <taxon>Dikarya</taxon>
        <taxon>Ascomycota</taxon>
        <taxon>Pezizomycotina</taxon>
        <taxon>Sordariomycetes</taxon>
        <taxon>Hypocreomycetidae</taxon>
        <taxon>Hypocreales</taxon>
        <taxon>Nectriaceae</taxon>
        <taxon>Fusarium</taxon>
        <taxon>Fusarium burgessii species complex</taxon>
    </lineage>
</organism>
<dbReference type="InterPro" id="IPR029058">
    <property type="entry name" value="AB_hydrolase_fold"/>
</dbReference>
<comment type="caution">
    <text evidence="1">The sequence shown here is derived from an EMBL/GenBank/DDBJ whole genome shotgun (WGS) entry which is preliminary data.</text>
</comment>
<dbReference type="Gene3D" id="3.40.50.1820">
    <property type="entry name" value="alpha/beta hydrolase"/>
    <property type="match status" value="1"/>
</dbReference>
<keyword evidence="2" id="KW-1185">Reference proteome</keyword>
<protein>
    <submittedName>
        <fullName evidence="1">Uncharacterized protein</fullName>
    </submittedName>
</protein>
<dbReference type="OrthoDB" id="426718at2759"/>
<evidence type="ECO:0000313" key="1">
    <source>
        <dbReference type="EMBL" id="KAF4344195.1"/>
    </source>
</evidence>
<dbReference type="Proteomes" id="UP000730481">
    <property type="component" value="Unassembled WGS sequence"/>
</dbReference>